<feature type="transmembrane region" description="Helical" evidence="2">
    <location>
        <begin position="163"/>
        <end position="186"/>
    </location>
</feature>
<evidence type="ECO:0000256" key="1">
    <source>
        <dbReference type="SAM" id="MobiDB-lite"/>
    </source>
</evidence>
<reference evidence="3 4" key="1">
    <citation type="submission" date="2020-08" db="EMBL/GenBank/DDBJ databases">
        <title>Sequencing the genomes of 1000 actinobacteria strains.</title>
        <authorList>
            <person name="Klenk H.-P."/>
        </authorList>
    </citation>
    <scope>NUCLEOTIDE SEQUENCE [LARGE SCALE GENOMIC DNA]</scope>
    <source>
        <strain evidence="3 4">DSM 45809</strain>
    </source>
</reference>
<name>A0A7W7GQV3_9ACTN</name>
<sequence>MSAVTARPAPGRTGARPAGPRRGRAEAAWCAGTLTLAGAAGAAAIVIAYRRAEWGSGGQFDWFWAGMLIFTLPVGYWALRRSASPRLRLAVLVGYAAFTYLPKLLRHPSGPLYHDEYAHWGQSHEILLDGRLFAMNPIVRVIGDYPGLHACVASLAALTGLSIWQAALIVLTTAHVLLTLGVAVLAGQLWPDPRIAAAAALGYSLNSSFLFFDTQLGYESLAIAVLVWALAAALRAMHAGTVPARLGWAALTLLLAAATTATHHLTALWMTGVLGLLALAATVHSIAARELITAARVAWALTSGTALIVATWLGVVAPRTGSYLDPYLGRALDQFSGLAGGEEGGRELFSKSVLPWWEQTAAYVAPGVALLAFAGAAGLWWRRRYTDEPLTRTGTTAMLLLGALYFPATLLILTPAGAEGARRSWAFSYLGLAVAVAPVVVAVLDKSRQIRLGRLAAVSRMPRRAADPAGRANARADFAGRADARVDSVGRADARADLAGRADARADFAGRADARVDSVGRADARLDSAGHSPVPAHPGGASPKTVWRGDGISRGWTVDNALMWMTGRRSDSDHLESIGSDRAEGRLGAIVAGGALLAVCALLLVGNNAAGMNPSYRFPGPPVYGSDTRAATPEVLAAAHWLRDTQGRGVRLVADRYSGLILGSYGEQQPTTGSASFPAYDLYRVRPGQPMPPALLAQLRAWRFEFLVVDRRMAEQVPDINIYFETNEPLRHDGVPAFDRAQLTKFDSLPWLIKIYDGPHLAIYRFDFGSLDRVTAAGWCPGVSPTGRGTPTCQPASQPAQGRPAQGRPAQGQPGPQPAQGQPGPQPAHGQPAPRPADGGQPLPRREGN</sequence>
<keyword evidence="2" id="KW-1133">Transmembrane helix</keyword>
<feature type="transmembrane region" description="Helical" evidence="2">
    <location>
        <begin position="62"/>
        <end position="79"/>
    </location>
</feature>
<feature type="transmembrane region" description="Helical" evidence="2">
    <location>
        <begin position="393"/>
        <end position="413"/>
    </location>
</feature>
<keyword evidence="2" id="KW-0472">Membrane</keyword>
<accession>A0A7W7GQV3</accession>
<dbReference type="RefSeq" id="WP_239177992.1">
    <property type="nucleotide sequence ID" value="NZ_BAABFG010000005.1"/>
</dbReference>
<feature type="transmembrane region" description="Helical" evidence="2">
    <location>
        <begin position="361"/>
        <end position="381"/>
    </location>
</feature>
<feature type="transmembrane region" description="Helical" evidence="2">
    <location>
        <begin position="244"/>
        <end position="261"/>
    </location>
</feature>
<evidence type="ECO:0000256" key="2">
    <source>
        <dbReference type="SAM" id="Phobius"/>
    </source>
</evidence>
<proteinExistence type="predicted"/>
<feature type="transmembrane region" description="Helical" evidence="2">
    <location>
        <begin position="267"/>
        <end position="286"/>
    </location>
</feature>
<dbReference type="EMBL" id="JACHNB010000001">
    <property type="protein sequence ID" value="MBB4736656.1"/>
    <property type="molecule type" value="Genomic_DNA"/>
</dbReference>
<feature type="transmembrane region" description="Helical" evidence="2">
    <location>
        <begin position="425"/>
        <end position="444"/>
    </location>
</feature>
<feature type="transmembrane region" description="Helical" evidence="2">
    <location>
        <begin position="298"/>
        <end position="317"/>
    </location>
</feature>
<feature type="compositionally biased region" description="Polar residues" evidence="1">
    <location>
        <begin position="788"/>
        <end position="797"/>
    </location>
</feature>
<feature type="region of interest" description="Disordered" evidence="1">
    <location>
        <begin position="788"/>
        <end position="849"/>
    </location>
</feature>
<feature type="transmembrane region" description="Helical" evidence="2">
    <location>
        <begin position="587"/>
        <end position="606"/>
    </location>
</feature>
<keyword evidence="2" id="KW-0812">Transmembrane</keyword>
<feature type="region of interest" description="Disordered" evidence="1">
    <location>
        <begin position="1"/>
        <end position="21"/>
    </location>
</feature>
<feature type="transmembrane region" description="Helical" evidence="2">
    <location>
        <begin position="27"/>
        <end position="50"/>
    </location>
</feature>
<dbReference type="Proteomes" id="UP000546162">
    <property type="component" value="Unassembled WGS sequence"/>
</dbReference>
<keyword evidence="4" id="KW-1185">Reference proteome</keyword>
<comment type="caution">
    <text evidence="3">The sequence shown here is derived from an EMBL/GenBank/DDBJ whole genome shotgun (WGS) entry which is preliminary data.</text>
</comment>
<feature type="region of interest" description="Disordered" evidence="1">
    <location>
        <begin position="527"/>
        <end position="548"/>
    </location>
</feature>
<feature type="compositionally biased region" description="Low complexity" evidence="1">
    <location>
        <begin position="798"/>
        <end position="832"/>
    </location>
</feature>
<feature type="transmembrane region" description="Helical" evidence="2">
    <location>
        <begin position="218"/>
        <end position="237"/>
    </location>
</feature>
<protein>
    <submittedName>
        <fullName evidence="3">Uncharacterized protein</fullName>
    </submittedName>
</protein>
<organism evidence="3 4">
    <name type="scientific">Actinoplanes octamycinicus</name>
    <dbReference type="NCBI Taxonomy" id="135948"/>
    <lineage>
        <taxon>Bacteria</taxon>
        <taxon>Bacillati</taxon>
        <taxon>Actinomycetota</taxon>
        <taxon>Actinomycetes</taxon>
        <taxon>Micromonosporales</taxon>
        <taxon>Micromonosporaceae</taxon>
        <taxon>Actinoplanes</taxon>
    </lineage>
</organism>
<evidence type="ECO:0000313" key="4">
    <source>
        <dbReference type="Proteomes" id="UP000546162"/>
    </source>
</evidence>
<gene>
    <name evidence="3" type="ORF">BJY16_000115</name>
</gene>
<dbReference type="AlphaFoldDB" id="A0A7W7GQV3"/>
<evidence type="ECO:0000313" key="3">
    <source>
        <dbReference type="EMBL" id="MBB4736656.1"/>
    </source>
</evidence>